<dbReference type="Pfam" id="PF01566">
    <property type="entry name" value="Nramp"/>
    <property type="match status" value="1"/>
</dbReference>
<accession>A0A812WYY0</accession>
<comment type="caution">
    <text evidence="7">The sequence shown here is derived from an EMBL/GenBank/DDBJ whole genome shotgun (WGS) entry which is preliminary data.</text>
</comment>
<dbReference type="SUPFAM" id="SSF50985">
    <property type="entry name" value="RCC1/BLIP-II"/>
    <property type="match status" value="1"/>
</dbReference>
<evidence type="ECO:0000259" key="6">
    <source>
        <dbReference type="PROSITE" id="PS50053"/>
    </source>
</evidence>
<feature type="domain" description="Ubiquitin-like" evidence="6">
    <location>
        <begin position="370"/>
        <end position="438"/>
    </location>
</feature>
<protein>
    <submittedName>
        <fullName evidence="7">HERC2 protein</fullName>
    </submittedName>
</protein>
<feature type="transmembrane region" description="Helical" evidence="5">
    <location>
        <begin position="39"/>
        <end position="66"/>
    </location>
</feature>
<organism evidence="7 8">
    <name type="scientific">Symbiodinium pilosum</name>
    <name type="common">Dinoflagellate</name>
    <dbReference type="NCBI Taxonomy" id="2952"/>
    <lineage>
        <taxon>Eukaryota</taxon>
        <taxon>Sar</taxon>
        <taxon>Alveolata</taxon>
        <taxon>Dinophyceae</taxon>
        <taxon>Suessiales</taxon>
        <taxon>Symbiodiniaceae</taxon>
        <taxon>Symbiodinium</taxon>
    </lineage>
</organism>
<feature type="transmembrane region" description="Helical" evidence="5">
    <location>
        <begin position="280"/>
        <end position="300"/>
    </location>
</feature>
<dbReference type="PROSITE" id="PS50053">
    <property type="entry name" value="UBIQUITIN_2"/>
    <property type="match status" value="1"/>
</dbReference>
<dbReference type="InterPro" id="IPR000626">
    <property type="entry name" value="Ubiquitin-like_dom"/>
</dbReference>
<dbReference type="Gene3D" id="3.10.20.90">
    <property type="entry name" value="Phosphatidylinositol 3-kinase Catalytic Subunit, Chain A, domain 1"/>
    <property type="match status" value="1"/>
</dbReference>
<dbReference type="Proteomes" id="UP000649617">
    <property type="component" value="Unassembled WGS sequence"/>
</dbReference>
<comment type="subcellular location">
    <subcellularLocation>
        <location evidence="1">Membrane</location>
        <topology evidence="1">Multi-pass membrane protein</topology>
    </subcellularLocation>
</comment>
<dbReference type="Gene3D" id="2.130.10.30">
    <property type="entry name" value="Regulator of chromosome condensation 1/beta-lactamase-inhibitor protein II"/>
    <property type="match status" value="2"/>
</dbReference>
<dbReference type="PANTHER" id="PTHR45982">
    <property type="entry name" value="REGULATOR OF CHROMOSOME CONDENSATION"/>
    <property type="match status" value="1"/>
</dbReference>
<gene>
    <name evidence="7" type="primary">HERC2</name>
    <name evidence="7" type="ORF">SPIL2461_LOCUS19751</name>
</gene>
<keyword evidence="2 5" id="KW-0812">Transmembrane</keyword>
<dbReference type="GO" id="GO:0046873">
    <property type="term" value="F:metal ion transmembrane transporter activity"/>
    <property type="evidence" value="ECO:0007669"/>
    <property type="project" value="InterPro"/>
</dbReference>
<dbReference type="SUPFAM" id="SSF54236">
    <property type="entry name" value="Ubiquitin-like"/>
    <property type="match status" value="1"/>
</dbReference>
<dbReference type="AlphaFoldDB" id="A0A812WYY0"/>
<dbReference type="InterPro" id="IPR051553">
    <property type="entry name" value="Ran_GTPase-activating"/>
</dbReference>
<evidence type="ECO:0000256" key="1">
    <source>
        <dbReference type="ARBA" id="ARBA00004141"/>
    </source>
</evidence>
<evidence type="ECO:0000256" key="3">
    <source>
        <dbReference type="ARBA" id="ARBA00022989"/>
    </source>
</evidence>
<feature type="transmembrane region" description="Helical" evidence="5">
    <location>
        <begin position="246"/>
        <end position="268"/>
    </location>
</feature>
<evidence type="ECO:0000256" key="4">
    <source>
        <dbReference type="ARBA" id="ARBA00023136"/>
    </source>
</evidence>
<evidence type="ECO:0000313" key="7">
    <source>
        <dbReference type="EMBL" id="CAE7701968.1"/>
    </source>
</evidence>
<evidence type="ECO:0000256" key="2">
    <source>
        <dbReference type="ARBA" id="ARBA00022692"/>
    </source>
</evidence>
<keyword evidence="3 5" id="KW-1133">Transmembrane helix</keyword>
<keyword evidence="8" id="KW-1185">Reference proteome</keyword>
<feature type="transmembrane region" description="Helical" evidence="5">
    <location>
        <begin position="118"/>
        <end position="140"/>
    </location>
</feature>
<dbReference type="GO" id="GO:0016020">
    <property type="term" value="C:membrane"/>
    <property type="evidence" value="ECO:0007669"/>
    <property type="project" value="UniProtKB-SubCell"/>
</dbReference>
<feature type="transmembrane region" description="Helical" evidence="5">
    <location>
        <begin position="6"/>
        <end position="27"/>
    </location>
</feature>
<keyword evidence="4 5" id="KW-0472">Membrane</keyword>
<feature type="transmembrane region" description="Helical" evidence="5">
    <location>
        <begin position="220"/>
        <end position="240"/>
    </location>
</feature>
<dbReference type="OrthoDB" id="5370059at2759"/>
<name>A0A812WYY0_SYMPI</name>
<dbReference type="InterPro" id="IPR009091">
    <property type="entry name" value="RCC1/BLIP-II"/>
</dbReference>
<proteinExistence type="predicted"/>
<dbReference type="EMBL" id="CAJNIZ010044815">
    <property type="protein sequence ID" value="CAE7701968.1"/>
    <property type="molecule type" value="Genomic_DNA"/>
</dbReference>
<dbReference type="CDD" id="cd17039">
    <property type="entry name" value="Ubl_ubiquitin_like"/>
    <property type="match status" value="1"/>
</dbReference>
<dbReference type="InterPro" id="IPR001046">
    <property type="entry name" value="NRAMP_fam"/>
</dbReference>
<feature type="transmembrane region" description="Helical" evidence="5">
    <location>
        <begin position="171"/>
        <end position="199"/>
    </location>
</feature>
<sequence>MARLPSNLLRIGGCFAYAVAALIILYLDKADSVGVGLGVSMMAMIVLFLVVAVTVGCSWPALFLGALPSLPRPSPLQSAAAPCETALSLVGTTAIGFNLFLSGSMARHKTLAECRRGIAFSTLSALIVSVLIMIVAAGVFEEQGGTAGARFNIIDLAASINGYFGAAGTTVFALGFVSAALSSMLTVIIGAALAAEGLLLRPLKDVEDILEEPRLSPRSFWSIAFSMVAIAVLAICINLPRPSVILVAQLFNGILLPFFCVSLLLCLTDEKFMGAAPQSIFANVCLYVSVTVTFVLAWRVVVQKSAVLLSLVTGAQLENSAGPVLLVATGLALVRLLDEVQRATAPASALTKELKQEAEHGASTKSLMSFVVHVALLSGRQMSLTVLTDTVVQDLKQRVQQELHVSIASLVGPAGDLLQNQLTLSEAGVADGETLHAICCPAMIASSRRSSAFALIRRDGSVVTWGGSSTLRCSTLQQSKEVIQIRANMAAFAALQSDGSVACWGSKTSGGDSATVQHQLRNVREVRATGLAFAALLADGRVVTWGDPAHGGDSCKVQDQLVGVRAICGSSSAFAALRCDGHVVTWGNPRQGGDSQKVQEELRDVVRIKSTFGAFAALRRDGSVVAWGSFRHGGSVPCSPSRLALRDVRHLRGSDFAFAALRKDGRVVAWGCSKHGGDAHPVQDQLTSVRQLRSSLGAFAALRADGRVVTWGNAHHGGDSCAVREQLQEVRLIRPSGFAFAALRADGRVVTWGNRSHGGDSRAVQPQLTGVVAIRGSSSASGS</sequence>
<dbReference type="InterPro" id="IPR029071">
    <property type="entry name" value="Ubiquitin-like_domsf"/>
</dbReference>
<reference evidence="7" key="1">
    <citation type="submission" date="2021-02" db="EMBL/GenBank/DDBJ databases">
        <authorList>
            <person name="Dougan E. K."/>
            <person name="Rhodes N."/>
            <person name="Thang M."/>
            <person name="Chan C."/>
        </authorList>
    </citation>
    <scope>NUCLEOTIDE SEQUENCE</scope>
</reference>
<dbReference type="PANTHER" id="PTHR45982:SF1">
    <property type="entry name" value="REGULATOR OF CHROMOSOME CONDENSATION"/>
    <property type="match status" value="1"/>
</dbReference>
<evidence type="ECO:0000313" key="8">
    <source>
        <dbReference type="Proteomes" id="UP000649617"/>
    </source>
</evidence>
<evidence type="ECO:0000256" key="5">
    <source>
        <dbReference type="SAM" id="Phobius"/>
    </source>
</evidence>